<dbReference type="PANTHER" id="PTHR33219:SF14">
    <property type="entry name" value="PROTEIN COFACTOR ASSEMBLY OF COMPLEX C SUBUNIT B CCB3, CHLOROPLASTIC-RELATED"/>
    <property type="match status" value="1"/>
</dbReference>
<dbReference type="PANTHER" id="PTHR33219">
    <property type="entry name" value="YLMG HOMOLOG PROTEIN 2, CHLOROPLASTIC"/>
    <property type="match status" value="1"/>
</dbReference>
<evidence type="ECO:0000313" key="3">
    <source>
        <dbReference type="Proteomes" id="UP001302329"/>
    </source>
</evidence>
<sequence length="109" mass="11681">MTALALPALAPLPLLHLALGLALAGWTLLFLFRIVLTWYPSVDLTKGVMQLVGAPTEPLLVLTRRLIQPIGGVDVTPVVWVGLISLLRELLVGQQGLLTLALLRSQLTG</sequence>
<reference evidence="2 3" key="1">
    <citation type="submission" date="2023-12" db="EMBL/GenBank/DDBJ databases">
        <title>Baltic Sea Cyanobacteria.</title>
        <authorList>
            <person name="Delbaje E."/>
            <person name="Fewer D.P."/>
            <person name="Shishido T.K."/>
        </authorList>
    </citation>
    <scope>NUCLEOTIDE SEQUENCE [LARGE SCALE GENOMIC DNA]</scope>
    <source>
        <strain evidence="2 3">UHCC 0281</strain>
    </source>
</reference>
<protein>
    <submittedName>
        <fullName evidence="2">YggT family protein</fullName>
    </submittedName>
</protein>
<keyword evidence="3" id="KW-1185">Reference proteome</keyword>
<evidence type="ECO:0000313" key="2">
    <source>
        <dbReference type="EMBL" id="MEA5444012.1"/>
    </source>
</evidence>
<dbReference type="InterPro" id="IPR003425">
    <property type="entry name" value="CCB3/YggT"/>
</dbReference>
<name>A0ABU5T149_9CYAN</name>
<dbReference type="RefSeq" id="WP_323357959.1">
    <property type="nucleotide sequence ID" value="NZ_JAYGHY010000087.1"/>
</dbReference>
<dbReference type="EMBL" id="JAYGHY010000087">
    <property type="protein sequence ID" value="MEA5444012.1"/>
    <property type="molecule type" value="Genomic_DNA"/>
</dbReference>
<organism evidence="2 3">
    <name type="scientific">Cyanobium gracile UHCC 0281</name>
    <dbReference type="NCBI Taxonomy" id="3110309"/>
    <lineage>
        <taxon>Bacteria</taxon>
        <taxon>Bacillati</taxon>
        <taxon>Cyanobacteriota</taxon>
        <taxon>Cyanophyceae</taxon>
        <taxon>Synechococcales</taxon>
        <taxon>Prochlorococcaceae</taxon>
        <taxon>Cyanobium</taxon>
    </lineage>
</organism>
<comment type="similarity">
    <text evidence="1">Belongs to the YggT family.</text>
</comment>
<evidence type="ECO:0000256" key="1">
    <source>
        <dbReference type="ARBA" id="ARBA00010894"/>
    </source>
</evidence>
<accession>A0ABU5T149</accession>
<comment type="caution">
    <text evidence="2">The sequence shown here is derived from an EMBL/GenBank/DDBJ whole genome shotgun (WGS) entry which is preliminary data.</text>
</comment>
<proteinExistence type="inferred from homology"/>
<dbReference type="Pfam" id="PF02325">
    <property type="entry name" value="CCB3_YggT"/>
    <property type="match status" value="1"/>
</dbReference>
<gene>
    <name evidence="2" type="ORF">VB739_15750</name>
</gene>
<dbReference type="Proteomes" id="UP001302329">
    <property type="component" value="Unassembled WGS sequence"/>
</dbReference>